<comment type="caution">
    <text evidence="1">The sequence shown here is derived from an EMBL/GenBank/DDBJ whole genome shotgun (WGS) entry which is preliminary data.</text>
</comment>
<dbReference type="EMBL" id="JZDQ02000029">
    <property type="protein sequence ID" value="OIJ25091.1"/>
    <property type="molecule type" value="Genomic_DNA"/>
</dbReference>
<proteinExistence type="predicted"/>
<dbReference type="OrthoDB" id="2593273at2"/>
<keyword evidence="2" id="KW-1185">Reference proteome</keyword>
<dbReference type="RefSeq" id="WP_045548670.1">
    <property type="nucleotide sequence ID" value="NZ_JZDQ02000029.1"/>
</dbReference>
<evidence type="ECO:0000313" key="2">
    <source>
        <dbReference type="Proteomes" id="UP000033772"/>
    </source>
</evidence>
<evidence type="ECO:0000313" key="1">
    <source>
        <dbReference type="EMBL" id="OIJ25091.1"/>
    </source>
</evidence>
<dbReference type="AlphaFoldDB" id="A0A1J4N0N0"/>
<organism evidence="1 2">
    <name type="scientific">Nocardioides luteus</name>
    <dbReference type="NCBI Taxonomy" id="1844"/>
    <lineage>
        <taxon>Bacteria</taxon>
        <taxon>Bacillati</taxon>
        <taxon>Actinomycetota</taxon>
        <taxon>Actinomycetes</taxon>
        <taxon>Propionibacteriales</taxon>
        <taxon>Nocardioidaceae</taxon>
        <taxon>Nocardioides</taxon>
    </lineage>
</organism>
<dbReference type="Gene3D" id="3.30.2170.10">
    <property type="entry name" value="archaeoglobus fulgidus dsm 4304 superfamily"/>
    <property type="match status" value="1"/>
</dbReference>
<evidence type="ECO:0008006" key="3">
    <source>
        <dbReference type="Google" id="ProtNLM"/>
    </source>
</evidence>
<reference evidence="1" key="1">
    <citation type="submission" date="2016-10" db="EMBL/GenBank/DDBJ databases">
        <title>Draft Genome Sequence of Nocardioides luteus Strain BAFB, an Alkane-Degrading Bacterium Isolated from JP-7 Polluted Soil.</title>
        <authorList>
            <person name="Brown L."/>
            <person name="Ruiz O.N."/>
            <person name="Gunasekera T."/>
        </authorList>
    </citation>
    <scope>NUCLEOTIDE SEQUENCE [LARGE SCALE GENOMIC DNA]</scope>
    <source>
        <strain evidence="1">BAFB</strain>
    </source>
</reference>
<gene>
    <name evidence="1" type="ORF">UG56_019455</name>
</gene>
<name>A0A1J4N0N0_9ACTN</name>
<dbReference type="STRING" id="1844.UG56_019455"/>
<accession>A0A1J4N0N0</accession>
<sequence>MGTRFGATDVDYPAVGGAHVALLVSASADFATIDERHTSRLDDVADYVPGRFYERELPAIEAVLAHADPLDVLVIDGYVDLDPTGRAGLGQRVWEAGLAPVVIGVAKSRFRAATHAIPVIRGISTRPLYITAAGMPQDEAADLVRAMAGDARIPDALRLVDRLARGVPADWI</sequence>
<dbReference type="Proteomes" id="UP000033772">
    <property type="component" value="Unassembled WGS sequence"/>
</dbReference>
<protein>
    <recommendedName>
        <fullName evidence="3">Endonuclease V</fullName>
    </recommendedName>
</protein>